<evidence type="ECO:0000256" key="1">
    <source>
        <dbReference type="ARBA" id="ARBA00007521"/>
    </source>
</evidence>
<dbReference type="OrthoDB" id="5184628at2"/>
<reference evidence="3 4" key="1">
    <citation type="submission" date="2017-07" db="EMBL/GenBank/DDBJ databases">
        <title>Draft whole genome sequences of clinical Proprionibacteriaceae strains.</title>
        <authorList>
            <person name="Bernier A.-M."/>
            <person name="Bernard K."/>
            <person name="Domingo M.-C."/>
        </authorList>
    </citation>
    <scope>NUCLEOTIDE SEQUENCE [LARGE SCALE GENOMIC DNA]</scope>
    <source>
        <strain evidence="3 4">NML 130396</strain>
    </source>
</reference>
<evidence type="ECO:0000313" key="4">
    <source>
        <dbReference type="Proteomes" id="UP000216311"/>
    </source>
</evidence>
<organism evidence="3 4">
    <name type="scientific">Enemella dayhoffiae</name>
    <dbReference type="NCBI Taxonomy" id="2016507"/>
    <lineage>
        <taxon>Bacteria</taxon>
        <taxon>Bacillati</taxon>
        <taxon>Actinomycetota</taxon>
        <taxon>Actinomycetes</taxon>
        <taxon>Propionibacteriales</taxon>
        <taxon>Propionibacteriaceae</taxon>
        <taxon>Enemella</taxon>
    </lineage>
</organism>
<dbReference type="InterPro" id="IPR011067">
    <property type="entry name" value="Plasmid_toxin/cell-grow_inhib"/>
</dbReference>
<comment type="caution">
    <text evidence="3">The sequence shown here is derived from an EMBL/GenBank/DDBJ whole genome shotgun (WGS) entry which is preliminary data.</text>
</comment>
<dbReference type="RefSeq" id="WP_094364857.1">
    <property type="nucleotide sequence ID" value="NZ_NMVQ01000043.1"/>
</dbReference>
<dbReference type="Proteomes" id="UP000216311">
    <property type="component" value="Unassembled WGS sequence"/>
</dbReference>
<dbReference type="SUPFAM" id="SSF50118">
    <property type="entry name" value="Cell growth inhibitor/plasmid maintenance toxic component"/>
    <property type="match status" value="1"/>
</dbReference>
<accession>A0A255GVF8</accession>
<dbReference type="InterPro" id="IPR003477">
    <property type="entry name" value="PemK-like"/>
</dbReference>
<sequence length="137" mass="15943">MTQPYPGDYRGLPRIEYAPHPGHLLDPGEVAWAWVPYEEDHRQGKERPVLIIGREEPWLLGLPLTSQDHDRDHAQEAREGRFWIDVGVGEWDSRRRPSEARVNRIVRIDPEQTRGAGVRLDERRFKAVADAVRAHRK</sequence>
<name>A0A255GVF8_9ACTN</name>
<gene>
    <name evidence="3" type="ORF">CGZ93_14455</name>
</gene>
<keyword evidence="2" id="KW-1277">Toxin-antitoxin system</keyword>
<dbReference type="GO" id="GO:0003677">
    <property type="term" value="F:DNA binding"/>
    <property type="evidence" value="ECO:0007669"/>
    <property type="project" value="InterPro"/>
</dbReference>
<protein>
    <submittedName>
        <fullName evidence="3">Growth inhibitor PemK</fullName>
    </submittedName>
</protein>
<dbReference type="AlphaFoldDB" id="A0A255GVF8"/>
<dbReference type="EMBL" id="NMVQ01000043">
    <property type="protein sequence ID" value="OYO18623.1"/>
    <property type="molecule type" value="Genomic_DNA"/>
</dbReference>
<dbReference type="Gene3D" id="2.30.30.110">
    <property type="match status" value="1"/>
</dbReference>
<dbReference type="Pfam" id="PF02452">
    <property type="entry name" value="PemK_toxin"/>
    <property type="match status" value="1"/>
</dbReference>
<comment type="similarity">
    <text evidence="1">Belongs to the PemK/MazF family.</text>
</comment>
<proteinExistence type="inferred from homology"/>
<evidence type="ECO:0000313" key="3">
    <source>
        <dbReference type="EMBL" id="OYO18623.1"/>
    </source>
</evidence>
<evidence type="ECO:0000256" key="2">
    <source>
        <dbReference type="ARBA" id="ARBA00022649"/>
    </source>
</evidence>
<keyword evidence="4" id="KW-1185">Reference proteome</keyword>